<dbReference type="SUPFAM" id="SSF158997">
    <property type="entry name" value="Trm112p-like"/>
    <property type="match status" value="1"/>
</dbReference>
<dbReference type="AlphaFoldDB" id="A0A0G1PL32"/>
<dbReference type="Pfam" id="PF03966">
    <property type="entry name" value="Trm112p"/>
    <property type="match status" value="1"/>
</dbReference>
<dbReference type="Proteomes" id="UP000033999">
    <property type="component" value="Unassembled WGS sequence"/>
</dbReference>
<evidence type="ECO:0000313" key="1">
    <source>
        <dbReference type="EMBL" id="KKU06088.1"/>
    </source>
</evidence>
<organism evidence="1 2">
    <name type="scientific">Candidatus Magasanikbacteria bacterium GW2011_GWA2_45_39</name>
    <dbReference type="NCBI Taxonomy" id="1619041"/>
    <lineage>
        <taxon>Bacteria</taxon>
        <taxon>Candidatus Magasanikiibacteriota</taxon>
    </lineage>
</organism>
<accession>A0A0G1PL32</accession>
<name>A0A0G1PL32_9BACT</name>
<gene>
    <name evidence="1" type="ORF">UX10_C0040G0012</name>
</gene>
<dbReference type="InterPro" id="IPR005651">
    <property type="entry name" value="Trm112-like"/>
</dbReference>
<sequence length="64" mass="7216">MGKSSSRNIKGLPKDLLDILACPEDKAPVLEVTIKGKYALRCTKCKRIFEVRDNIPIMLPRDES</sequence>
<proteinExistence type="predicted"/>
<reference evidence="1 2" key="1">
    <citation type="journal article" date="2015" name="Nature">
        <title>rRNA introns, odd ribosomes, and small enigmatic genomes across a large radiation of phyla.</title>
        <authorList>
            <person name="Brown C.T."/>
            <person name="Hug L.A."/>
            <person name="Thomas B.C."/>
            <person name="Sharon I."/>
            <person name="Castelle C.J."/>
            <person name="Singh A."/>
            <person name="Wilkins M.J."/>
            <person name="Williams K.H."/>
            <person name="Banfield J.F."/>
        </authorList>
    </citation>
    <scope>NUCLEOTIDE SEQUENCE [LARGE SCALE GENOMIC DNA]</scope>
</reference>
<dbReference type="EMBL" id="LCKX01000040">
    <property type="protein sequence ID" value="KKU06088.1"/>
    <property type="molecule type" value="Genomic_DNA"/>
</dbReference>
<dbReference type="Gene3D" id="2.20.25.10">
    <property type="match status" value="1"/>
</dbReference>
<evidence type="ECO:0000313" key="2">
    <source>
        <dbReference type="Proteomes" id="UP000033999"/>
    </source>
</evidence>
<protein>
    <submittedName>
        <fullName evidence="1">Uncharacterized protein</fullName>
    </submittedName>
</protein>
<comment type="caution">
    <text evidence="1">The sequence shown here is derived from an EMBL/GenBank/DDBJ whole genome shotgun (WGS) entry which is preliminary data.</text>
</comment>